<organism evidence="1 2">
    <name type="scientific">Providencia phage PSTRCR_120</name>
    <dbReference type="NCBI Taxonomy" id="2800826"/>
    <lineage>
        <taxon>Viruses</taxon>
        <taxon>Duplodnaviria</taxon>
        <taxon>Heunggongvirae</taxon>
        <taxon>Uroviricota</taxon>
        <taxon>Caudoviricetes</taxon>
        <taxon>Autographivirales</taxon>
        <taxon>Autotranscriptaviridae</taxon>
        <taxon>Studiervirinae</taxon>
        <taxon>Solymavirus</taxon>
        <taxon>Solymavirus PSTRCR120</taxon>
    </lineage>
</organism>
<name>A0A7U3WDW3_9CAUD</name>
<proteinExistence type="predicted"/>
<dbReference type="Proteomes" id="UP000595268">
    <property type="component" value="Segment"/>
</dbReference>
<evidence type="ECO:0000313" key="2">
    <source>
        <dbReference type="Proteomes" id="UP000595268"/>
    </source>
</evidence>
<reference evidence="1 2" key="1">
    <citation type="submission" date="2020-12" db="EMBL/GenBank/DDBJ databases">
        <authorList>
            <person name="Rakov C."/>
            <person name="Alkalay-Oren S."/>
            <person name="Coppenhagen-Glazer S."/>
            <person name="Hazan R."/>
        </authorList>
    </citation>
    <scope>NUCLEOTIDE SEQUENCE [LARGE SCALE GENOMIC DNA]</scope>
</reference>
<protein>
    <submittedName>
        <fullName evidence="1">Uncharacterized protein</fullName>
    </submittedName>
</protein>
<accession>A0A7U3WDW3</accession>
<keyword evidence="2" id="KW-1185">Reference proteome</keyword>
<evidence type="ECO:0000313" key="1">
    <source>
        <dbReference type="EMBL" id="QQK88337.1"/>
    </source>
</evidence>
<sequence>MVKLGWIVTKGKETMSKYTKVFDLKTRIKVSQEIPDEELETIVNGLIEAVKDESDPKKQHEAKYLLASAVTRGVDGLFEAILHIAFRKMFREEGGEVFGFYYGDDVTVSPPQLVFKR</sequence>
<dbReference type="EMBL" id="MW358928">
    <property type="protein sequence ID" value="QQK88337.1"/>
    <property type="molecule type" value="Genomic_DNA"/>
</dbReference>